<dbReference type="GO" id="GO:0046872">
    <property type="term" value="F:metal ion binding"/>
    <property type="evidence" value="ECO:0007669"/>
    <property type="project" value="UniProtKB-KW"/>
</dbReference>
<keyword evidence="6 8" id="KW-0342">GTP-binding</keyword>
<keyword evidence="7 8" id="KW-0501">Molybdenum cofactor biosynthesis</keyword>
<evidence type="ECO:0000256" key="6">
    <source>
        <dbReference type="ARBA" id="ARBA00023134"/>
    </source>
</evidence>
<comment type="function">
    <text evidence="8">Transfers a GMP moiety from GTP to Mo-molybdopterin (Mo-MPT) cofactor (Moco or molybdenum cofactor) to form Mo-molybdopterin guanine dinucleotide (Mo-MGD) cofactor.</text>
</comment>
<comment type="cofactor">
    <cofactor evidence="8">
        <name>Mg(2+)</name>
        <dbReference type="ChEBI" id="CHEBI:18420"/>
    </cofactor>
</comment>
<keyword evidence="3 8" id="KW-0479">Metal-binding</keyword>
<evidence type="ECO:0000256" key="5">
    <source>
        <dbReference type="ARBA" id="ARBA00022842"/>
    </source>
</evidence>
<organism evidence="10 11">
    <name type="scientific">Poritiphilus flavus</name>
    <dbReference type="NCBI Taxonomy" id="2697053"/>
    <lineage>
        <taxon>Bacteria</taxon>
        <taxon>Pseudomonadati</taxon>
        <taxon>Bacteroidota</taxon>
        <taxon>Flavobacteriia</taxon>
        <taxon>Flavobacteriales</taxon>
        <taxon>Flavobacteriaceae</taxon>
        <taxon>Poritiphilus</taxon>
    </lineage>
</organism>
<dbReference type="GO" id="GO:0005525">
    <property type="term" value="F:GTP binding"/>
    <property type="evidence" value="ECO:0007669"/>
    <property type="project" value="UniProtKB-UniRule"/>
</dbReference>
<accession>A0A6L9EG29</accession>
<evidence type="ECO:0000256" key="4">
    <source>
        <dbReference type="ARBA" id="ARBA00022741"/>
    </source>
</evidence>
<keyword evidence="2 8" id="KW-0808">Transferase</keyword>
<evidence type="ECO:0000256" key="1">
    <source>
        <dbReference type="ARBA" id="ARBA00022490"/>
    </source>
</evidence>
<comment type="caution">
    <text evidence="8">Lacks conserved residue(s) required for the propagation of feature annotation.</text>
</comment>
<dbReference type="Proteomes" id="UP000475249">
    <property type="component" value="Unassembled WGS sequence"/>
</dbReference>
<feature type="domain" description="MobA-like NTP transferase" evidence="9">
    <location>
        <begin position="8"/>
        <end position="152"/>
    </location>
</feature>
<protein>
    <recommendedName>
        <fullName evidence="8">Probable molybdenum cofactor guanylyltransferase</fullName>
        <shortName evidence="8">MoCo guanylyltransferase</shortName>
        <ecNumber evidence="8">2.7.7.77</ecNumber>
    </recommendedName>
    <alternativeName>
        <fullName evidence="8">GTP:molybdopterin guanylyltransferase</fullName>
    </alternativeName>
    <alternativeName>
        <fullName evidence="8">Mo-MPT guanylyltransferase</fullName>
    </alternativeName>
    <alternativeName>
        <fullName evidence="8">Molybdopterin guanylyltransferase</fullName>
    </alternativeName>
    <alternativeName>
        <fullName evidence="8">Molybdopterin-guanine dinucleotide synthase</fullName>
        <shortName evidence="8">MGD synthase</shortName>
    </alternativeName>
</protein>
<feature type="binding site" evidence="8">
    <location>
        <begin position="11"/>
        <end position="13"/>
    </location>
    <ligand>
        <name>GTP</name>
        <dbReference type="ChEBI" id="CHEBI:37565"/>
    </ligand>
</feature>
<dbReference type="RefSeq" id="WP_161436258.1">
    <property type="nucleotide sequence ID" value="NZ_WXYO01000006.1"/>
</dbReference>
<dbReference type="InterPro" id="IPR013482">
    <property type="entry name" value="Molybde_CF_guanTrfase"/>
</dbReference>
<dbReference type="EC" id="2.7.7.77" evidence="8"/>
<gene>
    <name evidence="8" type="primary">mobA</name>
    <name evidence="10" type="ORF">GTQ38_14475</name>
</gene>
<sequence>MNNTKLYGLVLCGGKSTRMGEDKGNLRYHQLPQQEHLFHLLDQLCDRTFYSLREEQRADFPEGANLIVDADKYRGPFNGMLSARKQHPEVAWLVVACDIPLINKEALTQLVEARDSSKYATAFATRQSGLPEPLAAIWEPKALLQSERYLDNGDSTCPRKFLINSDIKLVFPLDDEVLLNANSKEDYEQVLLKLGKV</sequence>
<comment type="subcellular location">
    <subcellularLocation>
        <location evidence="8">Cytoplasm</location>
    </subcellularLocation>
</comment>
<feature type="binding site" evidence="8">
    <location>
        <position position="98"/>
    </location>
    <ligand>
        <name>GTP</name>
        <dbReference type="ChEBI" id="CHEBI:37565"/>
    </ligand>
</feature>
<comment type="domain">
    <text evidence="8">The N-terminal domain determines nucleotide recognition and specific binding, while the C-terminal domain determines the specific binding to the target protein.</text>
</comment>
<comment type="caution">
    <text evidence="10">The sequence shown here is derived from an EMBL/GenBank/DDBJ whole genome shotgun (WGS) entry which is preliminary data.</text>
</comment>
<feature type="binding site" evidence="8">
    <location>
        <position position="69"/>
    </location>
    <ligand>
        <name>GTP</name>
        <dbReference type="ChEBI" id="CHEBI:37565"/>
    </ligand>
</feature>
<comment type="catalytic activity">
    <reaction evidence="8">
        <text>Mo-molybdopterin + GTP + H(+) = Mo-molybdopterin guanine dinucleotide + diphosphate</text>
        <dbReference type="Rhea" id="RHEA:34243"/>
        <dbReference type="ChEBI" id="CHEBI:15378"/>
        <dbReference type="ChEBI" id="CHEBI:33019"/>
        <dbReference type="ChEBI" id="CHEBI:37565"/>
        <dbReference type="ChEBI" id="CHEBI:71302"/>
        <dbReference type="ChEBI" id="CHEBI:71310"/>
        <dbReference type="EC" id="2.7.7.77"/>
    </reaction>
</comment>
<keyword evidence="1 8" id="KW-0963">Cytoplasm</keyword>
<dbReference type="CDD" id="cd02503">
    <property type="entry name" value="MobA"/>
    <property type="match status" value="1"/>
</dbReference>
<keyword evidence="5 8" id="KW-0460">Magnesium</keyword>
<dbReference type="Gene3D" id="3.90.550.10">
    <property type="entry name" value="Spore Coat Polysaccharide Biosynthesis Protein SpsA, Chain A"/>
    <property type="match status" value="1"/>
</dbReference>
<evidence type="ECO:0000256" key="2">
    <source>
        <dbReference type="ARBA" id="ARBA00022679"/>
    </source>
</evidence>
<feature type="binding site" evidence="8">
    <location>
        <position position="23"/>
    </location>
    <ligand>
        <name>GTP</name>
        <dbReference type="ChEBI" id="CHEBI:37565"/>
    </ligand>
</feature>
<reference evidence="10 11" key="1">
    <citation type="submission" date="2020-01" db="EMBL/GenBank/DDBJ databases">
        <title>Bacteria diversity of Porities sp.</title>
        <authorList>
            <person name="Wang G."/>
        </authorList>
    </citation>
    <scope>NUCLEOTIDE SEQUENCE [LARGE SCALE GENOMIC DNA]</scope>
    <source>
        <strain evidence="10 11">R33</strain>
    </source>
</reference>
<evidence type="ECO:0000313" key="10">
    <source>
        <dbReference type="EMBL" id="NAS13219.1"/>
    </source>
</evidence>
<dbReference type="Pfam" id="PF12804">
    <property type="entry name" value="NTP_transf_3"/>
    <property type="match status" value="1"/>
</dbReference>
<dbReference type="EMBL" id="WXYO01000006">
    <property type="protein sequence ID" value="NAS13219.1"/>
    <property type="molecule type" value="Genomic_DNA"/>
</dbReference>
<keyword evidence="11" id="KW-1185">Reference proteome</keyword>
<proteinExistence type="inferred from homology"/>
<dbReference type="SUPFAM" id="SSF53448">
    <property type="entry name" value="Nucleotide-diphospho-sugar transferases"/>
    <property type="match status" value="1"/>
</dbReference>
<dbReference type="HAMAP" id="MF_00316">
    <property type="entry name" value="MobA"/>
    <property type="match status" value="1"/>
</dbReference>
<evidence type="ECO:0000313" key="11">
    <source>
        <dbReference type="Proteomes" id="UP000475249"/>
    </source>
</evidence>
<dbReference type="PANTHER" id="PTHR19136:SF81">
    <property type="entry name" value="MOLYBDENUM COFACTOR GUANYLYLTRANSFERASE"/>
    <property type="match status" value="1"/>
</dbReference>
<dbReference type="GO" id="GO:0006777">
    <property type="term" value="P:Mo-molybdopterin cofactor biosynthetic process"/>
    <property type="evidence" value="ECO:0007669"/>
    <property type="project" value="UniProtKB-KW"/>
</dbReference>
<keyword evidence="4 8" id="KW-0547">Nucleotide-binding</keyword>
<comment type="similarity">
    <text evidence="8">Belongs to the MobA family.</text>
</comment>
<name>A0A6L9EG29_9FLAO</name>
<evidence type="ECO:0000256" key="8">
    <source>
        <dbReference type="HAMAP-Rule" id="MF_00316"/>
    </source>
</evidence>
<evidence type="ECO:0000256" key="7">
    <source>
        <dbReference type="ARBA" id="ARBA00023150"/>
    </source>
</evidence>
<evidence type="ECO:0000259" key="9">
    <source>
        <dbReference type="Pfam" id="PF12804"/>
    </source>
</evidence>
<dbReference type="InterPro" id="IPR025877">
    <property type="entry name" value="MobA-like_NTP_Trfase"/>
</dbReference>
<dbReference type="AlphaFoldDB" id="A0A6L9EG29"/>
<dbReference type="InterPro" id="IPR029044">
    <property type="entry name" value="Nucleotide-diphossugar_trans"/>
</dbReference>
<evidence type="ECO:0000256" key="3">
    <source>
        <dbReference type="ARBA" id="ARBA00022723"/>
    </source>
</evidence>
<dbReference type="PANTHER" id="PTHR19136">
    <property type="entry name" value="MOLYBDENUM COFACTOR GUANYLYLTRANSFERASE"/>
    <property type="match status" value="1"/>
</dbReference>
<feature type="binding site" evidence="8">
    <location>
        <position position="98"/>
    </location>
    <ligand>
        <name>Mg(2+)</name>
        <dbReference type="ChEBI" id="CHEBI:18420"/>
    </ligand>
</feature>
<dbReference type="GO" id="GO:0005737">
    <property type="term" value="C:cytoplasm"/>
    <property type="evidence" value="ECO:0007669"/>
    <property type="project" value="UniProtKB-SubCell"/>
</dbReference>
<dbReference type="GO" id="GO:0061603">
    <property type="term" value="F:molybdenum cofactor guanylyltransferase activity"/>
    <property type="evidence" value="ECO:0007669"/>
    <property type="project" value="UniProtKB-EC"/>
</dbReference>